<keyword evidence="2" id="KW-1185">Reference proteome</keyword>
<comment type="caution">
    <text evidence="1">The sequence shown here is derived from an EMBL/GenBank/DDBJ whole genome shotgun (WGS) entry which is preliminary data.</text>
</comment>
<accession>A0A3A6QCR5</accession>
<proteinExistence type="predicted"/>
<dbReference type="AlphaFoldDB" id="A0A3A6QCR5"/>
<reference evidence="1 2" key="1">
    <citation type="submission" date="2018-06" db="EMBL/GenBank/DDBJ databases">
        <title>Halonotius sp. F13-13 a new haloarchaeeon isolated from a solar saltern from Isla Cristina, Huelva, Spain.</title>
        <authorList>
            <person name="Duran-Viseras A."/>
            <person name="Sanchez-Porro C."/>
            <person name="Ventosa A."/>
        </authorList>
    </citation>
    <scope>NUCLEOTIDE SEQUENCE [LARGE SCALE GENOMIC DNA]</scope>
    <source>
        <strain evidence="1 2">CECT 7525</strain>
    </source>
</reference>
<dbReference type="RefSeq" id="WP_120083838.1">
    <property type="nucleotide sequence ID" value="NZ_QMDW01000005.1"/>
</dbReference>
<sequence>MNSESELLVCPDCGNGRFSWIIRQVQFGAVHRFANGHIDVEVTKNGPITDSDIGENGVFCVDCQEFRTYEELVPDDAEAVHLSEDELEGDR</sequence>
<gene>
    <name evidence="1" type="ORF">DP106_05105</name>
</gene>
<name>A0A3A6QCR5_9EURY</name>
<protein>
    <submittedName>
        <fullName evidence="1">Uncharacterized protein</fullName>
    </submittedName>
</protein>
<dbReference type="OrthoDB" id="306213at2157"/>
<dbReference type="Proteomes" id="UP000281564">
    <property type="component" value="Unassembled WGS sequence"/>
</dbReference>
<evidence type="ECO:0000313" key="2">
    <source>
        <dbReference type="Proteomes" id="UP000281564"/>
    </source>
</evidence>
<dbReference type="EMBL" id="QMDW01000005">
    <property type="protein sequence ID" value="RJX50642.1"/>
    <property type="molecule type" value="Genomic_DNA"/>
</dbReference>
<evidence type="ECO:0000313" key="1">
    <source>
        <dbReference type="EMBL" id="RJX50642.1"/>
    </source>
</evidence>
<organism evidence="1 2">
    <name type="scientific">Halonotius pteroides</name>
    <dbReference type="NCBI Taxonomy" id="268735"/>
    <lineage>
        <taxon>Archaea</taxon>
        <taxon>Methanobacteriati</taxon>
        <taxon>Methanobacteriota</taxon>
        <taxon>Stenosarchaea group</taxon>
        <taxon>Halobacteria</taxon>
        <taxon>Halobacteriales</taxon>
        <taxon>Haloferacaceae</taxon>
        <taxon>Halonotius</taxon>
    </lineage>
</organism>